<name>A0A8I6S5N1_CIMLE</name>
<sequence length="566" mass="62431">MLQFWMFLLSIGTALAGVPYHTSYSAGVGYNSVEAAVPPPFLPQLGYAYSNVYSMPRAVVANAPHVVVAPPVETYTAAFVPAVEHHPAEASVNVIDIHHPKVSTRKFEIRRPAIEKQFYDIEERIVVRPAGKAVVELEQPVSKHQRGPAVVSSISAVNTVFHPLTVTPGLHTPVHEAGVVHTPVVSPTPSPPNVFLPEQPQHGTFPSPQENFPQQPENDQSSQFDDSDSVTIENAEIANVRSQLQQPSPQPSNVQQFQSGFGRTGPNHPANAQQFQSGFVRTVTNQPSNAQQFQSGFVRTVTNQPSNAQQFQSGFVRTVTNQPSNAQQFQSGFVITGANQPSPQFQFDLISQHQHANGQLERRPSVELFRNQQDLEKRLPSGQKQEVQTRLLAQNDQQFDQVNQQLYQYNQYPRTNIQPLRALELSSVQENLRSEDVLRQTSGPDFKSRTAQVSNQERLIDLLTARGGVTEVRGYGEGASGGSPVRARVLSVTASPRNAELQDEKVSTRRVVVNRPITTVEEVDVIEPFTKVERVAVNQPALIKTSAVNVPTVPVQHYAYTVSPLI</sequence>
<feature type="region of interest" description="Disordered" evidence="1">
    <location>
        <begin position="181"/>
        <end position="227"/>
    </location>
</feature>
<dbReference type="EnsemblMetazoa" id="XM_014403672.2">
    <property type="protein sequence ID" value="XP_014259158.1"/>
    <property type="gene ID" value="LOC106672328"/>
</dbReference>
<reference evidence="3" key="1">
    <citation type="submission" date="2022-01" db="UniProtKB">
        <authorList>
            <consortium name="EnsemblMetazoa"/>
        </authorList>
    </citation>
    <scope>IDENTIFICATION</scope>
</reference>
<evidence type="ECO:0000313" key="4">
    <source>
        <dbReference type="Proteomes" id="UP000494040"/>
    </source>
</evidence>
<dbReference type="OrthoDB" id="6630845at2759"/>
<dbReference type="RefSeq" id="XP_014259158.1">
    <property type="nucleotide sequence ID" value="XM_014403672.2"/>
</dbReference>
<accession>A0A8I6S5N1</accession>
<feature type="signal peptide" evidence="2">
    <location>
        <begin position="1"/>
        <end position="16"/>
    </location>
</feature>
<feature type="compositionally biased region" description="Polar residues" evidence="1">
    <location>
        <begin position="201"/>
        <end position="218"/>
    </location>
</feature>
<feature type="chain" id="PRO_5035183987" evidence="2">
    <location>
        <begin position="17"/>
        <end position="566"/>
    </location>
</feature>
<protein>
    <submittedName>
        <fullName evidence="3">Uncharacterized protein</fullName>
    </submittedName>
</protein>
<dbReference type="AlphaFoldDB" id="A0A8I6S5N1"/>
<dbReference type="KEGG" id="clec:106672328"/>
<evidence type="ECO:0000313" key="3">
    <source>
        <dbReference type="EnsemblMetazoa" id="XP_014259158.1"/>
    </source>
</evidence>
<organism evidence="3 4">
    <name type="scientific">Cimex lectularius</name>
    <name type="common">Bed bug</name>
    <name type="synonym">Acanthia lectularia</name>
    <dbReference type="NCBI Taxonomy" id="79782"/>
    <lineage>
        <taxon>Eukaryota</taxon>
        <taxon>Metazoa</taxon>
        <taxon>Ecdysozoa</taxon>
        <taxon>Arthropoda</taxon>
        <taxon>Hexapoda</taxon>
        <taxon>Insecta</taxon>
        <taxon>Pterygota</taxon>
        <taxon>Neoptera</taxon>
        <taxon>Paraneoptera</taxon>
        <taxon>Hemiptera</taxon>
        <taxon>Heteroptera</taxon>
        <taxon>Panheteroptera</taxon>
        <taxon>Cimicomorpha</taxon>
        <taxon>Cimicidae</taxon>
        <taxon>Cimex</taxon>
    </lineage>
</organism>
<dbReference type="OMA" id="YPRTNIQ"/>
<keyword evidence="4" id="KW-1185">Reference proteome</keyword>
<proteinExistence type="predicted"/>
<dbReference type="GeneID" id="106672328"/>
<feature type="compositionally biased region" description="Low complexity" evidence="1">
    <location>
        <begin position="242"/>
        <end position="259"/>
    </location>
</feature>
<feature type="region of interest" description="Disordered" evidence="1">
    <location>
        <begin position="242"/>
        <end position="272"/>
    </location>
</feature>
<dbReference type="Proteomes" id="UP000494040">
    <property type="component" value="Unassembled WGS sequence"/>
</dbReference>
<evidence type="ECO:0000256" key="1">
    <source>
        <dbReference type="SAM" id="MobiDB-lite"/>
    </source>
</evidence>
<keyword evidence="2" id="KW-0732">Signal</keyword>
<evidence type="ECO:0000256" key="2">
    <source>
        <dbReference type="SAM" id="SignalP"/>
    </source>
</evidence>